<keyword evidence="4" id="KW-0812">Transmembrane</keyword>
<dbReference type="STRING" id="1921510.BSL82_08225"/>
<protein>
    <submittedName>
        <fullName evidence="7">Peptidoglycan glycosyltransferase</fullName>
    </submittedName>
</protein>
<proteinExistence type="predicted"/>
<gene>
    <name evidence="7" type="ORF">BSL82_08225</name>
</gene>
<dbReference type="EMBL" id="CP018221">
    <property type="protein sequence ID" value="API59299.1"/>
    <property type="molecule type" value="Genomic_DNA"/>
</dbReference>
<keyword evidence="2" id="KW-0378">Hydrolase</keyword>
<dbReference type="Gene3D" id="3.90.1310.10">
    <property type="entry name" value="Penicillin-binding protein 2a (Domain 2)"/>
    <property type="match status" value="1"/>
</dbReference>
<dbReference type="PANTHER" id="PTHR30627:SF1">
    <property type="entry name" value="PEPTIDOGLYCAN D,D-TRANSPEPTIDASE FTSI"/>
    <property type="match status" value="1"/>
</dbReference>
<dbReference type="Gene3D" id="3.40.710.10">
    <property type="entry name" value="DD-peptidase/beta-lactamase superfamily"/>
    <property type="match status" value="1"/>
</dbReference>
<dbReference type="GO" id="GO:0071555">
    <property type="term" value="P:cell wall organization"/>
    <property type="evidence" value="ECO:0007669"/>
    <property type="project" value="TreeGrafter"/>
</dbReference>
<dbReference type="InterPro" id="IPR001460">
    <property type="entry name" value="PCN-bd_Tpept"/>
</dbReference>
<dbReference type="AlphaFoldDB" id="A0A1L3ZUQ4"/>
<evidence type="ECO:0000256" key="1">
    <source>
        <dbReference type="ARBA" id="ARBA00004370"/>
    </source>
</evidence>
<evidence type="ECO:0000313" key="8">
    <source>
        <dbReference type="Proteomes" id="UP000182063"/>
    </source>
</evidence>
<name>A0A1L3ZUQ4_9SPHN</name>
<dbReference type="Pfam" id="PF00905">
    <property type="entry name" value="Transpeptidase"/>
    <property type="match status" value="1"/>
</dbReference>
<dbReference type="InterPro" id="IPR012338">
    <property type="entry name" value="Beta-lactam/transpept-like"/>
</dbReference>
<keyword evidence="3 4" id="KW-0472">Membrane</keyword>
<dbReference type="SUPFAM" id="SSF56519">
    <property type="entry name" value="Penicillin binding protein dimerisation domain"/>
    <property type="match status" value="1"/>
</dbReference>
<dbReference type="RefSeq" id="WP_072596847.1">
    <property type="nucleotide sequence ID" value="NZ_CP018221.1"/>
</dbReference>
<sequence length="567" mass="61895">MNAAAAREARIRLAGQRQAALALARQRLMVVLLLFLGVLAVIALRLFDLSVLQNRSSSAPADPFAALVPPRADIVDRNGVYLARTFEAYAVSVRPRQLIGDPRQRARELAQLLPGTDEDVIYKTLKSDRSFAFLKRRVLPETAHAINALGEPAITLERETERLYPQTSLAAHVLGFTDIDGRGRAGMERAEDDRLVREDMRDTPLVLSIDSRVQQAVEGELGAAMAKFNAIGAAGIVLDVHTGEVIAMTSLPSFNPNDPAGASPEEMFNRATLGVYELGSTFKTITLAMGMDLGVIRSMGQRYDATAPLKIGRFRINDDHPLNRWLSIPEIFIHSSNIGTARIADEIGMERQRAYLRKLGFMAPVDIELKERGRTLTPDPWGRAAVLTVGFGHGMAVTPLHLATAYAAIVNGGVWRPATLEKRDPARVPEGRRVFSEATSRQMRSLMRLVVLDGTGRKADAPGYRVGGKTGTAEKARAGGYARNALVTTFAGAFPMDNPRYVVVAMLDEPKGTKDTYGFATAGWNTAPVVSKVVSRIGPILGVVPNERKDADWHPLTQYVQQEKKGD</sequence>
<dbReference type="GO" id="GO:0008658">
    <property type="term" value="F:penicillin binding"/>
    <property type="evidence" value="ECO:0007669"/>
    <property type="project" value="InterPro"/>
</dbReference>
<accession>A0A1L3ZUQ4</accession>
<dbReference type="InterPro" id="IPR036138">
    <property type="entry name" value="PBP_dimer_sf"/>
</dbReference>
<dbReference type="PANTHER" id="PTHR30627">
    <property type="entry name" value="PEPTIDOGLYCAN D,D-TRANSPEPTIDASE"/>
    <property type="match status" value="1"/>
</dbReference>
<dbReference type="GO" id="GO:0005886">
    <property type="term" value="C:plasma membrane"/>
    <property type="evidence" value="ECO:0007669"/>
    <property type="project" value="TreeGrafter"/>
</dbReference>
<dbReference type="InterPro" id="IPR005311">
    <property type="entry name" value="PBP_dimer"/>
</dbReference>
<dbReference type="KEGG" id="sphj:BSL82_08225"/>
<dbReference type="InterPro" id="IPR050515">
    <property type="entry name" value="Beta-lactam/transpept"/>
</dbReference>
<evidence type="ECO:0000313" key="7">
    <source>
        <dbReference type="EMBL" id="API59299.1"/>
    </source>
</evidence>
<evidence type="ECO:0000256" key="3">
    <source>
        <dbReference type="ARBA" id="ARBA00023136"/>
    </source>
</evidence>
<keyword evidence="2" id="KW-0645">Protease</keyword>
<comment type="subcellular location">
    <subcellularLocation>
        <location evidence="1">Membrane</location>
    </subcellularLocation>
</comment>
<keyword evidence="8" id="KW-1185">Reference proteome</keyword>
<evidence type="ECO:0000259" key="5">
    <source>
        <dbReference type="Pfam" id="PF00905"/>
    </source>
</evidence>
<feature type="domain" description="Penicillin-binding protein transpeptidase" evidence="5">
    <location>
        <begin position="236"/>
        <end position="517"/>
    </location>
</feature>
<keyword evidence="4" id="KW-1133">Transmembrane helix</keyword>
<dbReference type="GO" id="GO:0004180">
    <property type="term" value="F:carboxypeptidase activity"/>
    <property type="evidence" value="ECO:0007669"/>
    <property type="project" value="UniProtKB-KW"/>
</dbReference>
<keyword evidence="2" id="KW-0121">Carboxypeptidase</keyword>
<dbReference type="Proteomes" id="UP000182063">
    <property type="component" value="Chromosome"/>
</dbReference>
<organism evidence="7 8">
    <name type="scientific">Tardibacter chloracetimidivorans</name>
    <dbReference type="NCBI Taxonomy" id="1921510"/>
    <lineage>
        <taxon>Bacteria</taxon>
        <taxon>Pseudomonadati</taxon>
        <taxon>Pseudomonadota</taxon>
        <taxon>Alphaproteobacteria</taxon>
        <taxon>Sphingomonadales</taxon>
        <taxon>Sphingomonadaceae</taxon>
        <taxon>Tardibacter</taxon>
    </lineage>
</organism>
<reference evidence="8" key="1">
    <citation type="submission" date="2016-11" db="EMBL/GenBank/DDBJ databases">
        <title>Complete Genome Sequence of alachlor-degrading Sphingomonas sp. strain JJ-A5.</title>
        <authorList>
            <person name="Lee H."/>
            <person name="Ka J.-O."/>
        </authorList>
    </citation>
    <scope>NUCLEOTIDE SEQUENCE [LARGE SCALE GENOMIC DNA]</scope>
    <source>
        <strain evidence="8">JJ-A5</strain>
    </source>
</reference>
<dbReference type="SUPFAM" id="SSF56601">
    <property type="entry name" value="beta-lactamase/transpeptidase-like"/>
    <property type="match status" value="1"/>
</dbReference>
<evidence type="ECO:0000256" key="4">
    <source>
        <dbReference type="SAM" id="Phobius"/>
    </source>
</evidence>
<keyword evidence="7" id="KW-0808">Transferase</keyword>
<evidence type="ECO:0000256" key="2">
    <source>
        <dbReference type="ARBA" id="ARBA00022645"/>
    </source>
</evidence>
<feature type="transmembrane region" description="Helical" evidence="4">
    <location>
        <begin position="28"/>
        <end position="47"/>
    </location>
</feature>
<dbReference type="Gene3D" id="3.30.450.330">
    <property type="match status" value="1"/>
</dbReference>
<feature type="domain" description="Penicillin-binding protein dimerisation" evidence="6">
    <location>
        <begin position="68"/>
        <end position="177"/>
    </location>
</feature>
<dbReference type="Pfam" id="PF03717">
    <property type="entry name" value="PBP_dimer"/>
    <property type="match status" value="1"/>
</dbReference>
<evidence type="ECO:0000259" key="6">
    <source>
        <dbReference type="Pfam" id="PF03717"/>
    </source>
</evidence>
<dbReference type="GO" id="GO:0016740">
    <property type="term" value="F:transferase activity"/>
    <property type="evidence" value="ECO:0007669"/>
    <property type="project" value="UniProtKB-KW"/>
</dbReference>